<name>A0A8S9XWR1_APOLU</name>
<evidence type="ECO:0000313" key="6">
    <source>
        <dbReference type="Proteomes" id="UP000466442"/>
    </source>
</evidence>
<feature type="region of interest" description="Disordered" evidence="4">
    <location>
        <begin position="173"/>
        <end position="209"/>
    </location>
</feature>
<evidence type="ECO:0000256" key="4">
    <source>
        <dbReference type="SAM" id="MobiDB-lite"/>
    </source>
</evidence>
<proteinExistence type="inferred from homology"/>
<gene>
    <name evidence="5" type="ORF">GE061_011200</name>
</gene>
<accession>A0A8S9XWR1</accession>
<keyword evidence="6" id="KW-1185">Reference proteome</keyword>
<organism evidence="5 6">
    <name type="scientific">Apolygus lucorum</name>
    <name type="common">Small green plant bug</name>
    <name type="synonym">Lygocoris lucorum</name>
    <dbReference type="NCBI Taxonomy" id="248454"/>
    <lineage>
        <taxon>Eukaryota</taxon>
        <taxon>Metazoa</taxon>
        <taxon>Ecdysozoa</taxon>
        <taxon>Arthropoda</taxon>
        <taxon>Hexapoda</taxon>
        <taxon>Insecta</taxon>
        <taxon>Pterygota</taxon>
        <taxon>Neoptera</taxon>
        <taxon>Paraneoptera</taxon>
        <taxon>Hemiptera</taxon>
        <taxon>Heteroptera</taxon>
        <taxon>Panheteroptera</taxon>
        <taxon>Cimicomorpha</taxon>
        <taxon>Miridae</taxon>
        <taxon>Mirini</taxon>
        <taxon>Apolygus</taxon>
    </lineage>
</organism>
<evidence type="ECO:0000256" key="3">
    <source>
        <dbReference type="SAM" id="Coils"/>
    </source>
</evidence>
<dbReference type="PANTHER" id="PTHR12499">
    <property type="entry name" value="OPTIC ATROPHY 3 PROTEIN OPA3"/>
    <property type="match status" value="1"/>
</dbReference>
<dbReference type="OrthoDB" id="2129069at2759"/>
<dbReference type="Proteomes" id="UP000466442">
    <property type="component" value="Unassembled WGS sequence"/>
</dbReference>
<comment type="caution">
    <text evidence="5">The sequence shown here is derived from an EMBL/GenBank/DDBJ whole genome shotgun (WGS) entry which is preliminary data.</text>
</comment>
<dbReference type="GO" id="GO:0019216">
    <property type="term" value="P:regulation of lipid metabolic process"/>
    <property type="evidence" value="ECO:0007669"/>
    <property type="project" value="TreeGrafter"/>
</dbReference>
<evidence type="ECO:0000256" key="2">
    <source>
        <dbReference type="ARBA" id="ARBA00023054"/>
    </source>
</evidence>
<reference evidence="5" key="1">
    <citation type="journal article" date="2021" name="Mol. Ecol. Resour.">
        <title>Apolygus lucorum genome provides insights into omnivorousness and mesophyll feeding.</title>
        <authorList>
            <person name="Liu Y."/>
            <person name="Liu H."/>
            <person name="Wang H."/>
            <person name="Huang T."/>
            <person name="Liu B."/>
            <person name="Yang B."/>
            <person name="Yin L."/>
            <person name="Li B."/>
            <person name="Zhang Y."/>
            <person name="Zhang S."/>
            <person name="Jiang F."/>
            <person name="Zhang X."/>
            <person name="Ren Y."/>
            <person name="Wang B."/>
            <person name="Wang S."/>
            <person name="Lu Y."/>
            <person name="Wu K."/>
            <person name="Fan W."/>
            <person name="Wang G."/>
        </authorList>
    </citation>
    <scope>NUCLEOTIDE SEQUENCE</scope>
    <source>
        <strain evidence="5">12Hb</strain>
    </source>
</reference>
<dbReference type="AlphaFoldDB" id="A0A8S9XWR1"/>
<protein>
    <recommendedName>
        <fullName evidence="7">OPA3-like protein</fullName>
    </recommendedName>
</protein>
<dbReference type="PANTHER" id="PTHR12499:SF0">
    <property type="entry name" value="OPTIC ATROPHY 3 PROTEIN"/>
    <property type="match status" value="1"/>
</dbReference>
<sequence length="254" mass="28815">MSRKIIGYATNHPHFRSALTRPAQFAKLGSLLLRQLSKPIANYAKEKAKTVPFFRRYICMPPAQLYNWCEVKMKMWVMNLGKPVEIPKLNEAMAIELGANLLGETIIFSIAALLLFLEYSRQVRKETAKEAARIEELTNITTAIRDLALQTDRQDAQLRELMRQISDLETKVIHRPFASRSPPKSSPPEPEPSTMPAAFPRNTQESGNRLVEPLVPIKSTMMVSHDGSNNRYKGGTILDALDYITFRIPNGYTR</sequence>
<dbReference type="GO" id="GO:0005739">
    <property type="term" value="C:mitochondrion"/>
    <property type="evidence" value="ECO:0007669"/>
    <property type="project" value="TreeGrafter"/>
</dbReference>
<dbReference type="Pfam" id="PF07047">
    <property type="entry name" value="OPA3"/>
    <property type="match status" value="1"/>
</dbReference>
<comment type="similarity">
    <text evidence="1">Belongs to the OPA3 family.</text>
</comment>
<evidence type="ECO:0000256" key="1">
    <source>
        <dbReference type="ARBA" id="ARBA00007584"/>
    </source>
</evidence>
<evidence type="ECO:0008006" key="7">
    <source>
        <dbReference type="Google" id="ProtNLM"/>
    </source>
</evidence>
<feature type="coiled-coil region" evidence="3">
    <location>
        <begin position="144"/>
        <end position="171"/>
    </location>
</feature>
<evidence type="ECO:0000313" key="5">
    <source>
        <dbReference type="EMBL" id="KAF6213480.1"/>
    </source>
</evidence>
<dbReference type="EMBL" id="WIXP02000003">
    <property type="protein sequence ID" value="KAF6213480.1"/>
    <property type="molecule type" value="Genomic_DNA"/>
</dbReference>
<dbReference type="InterPro" id="IPR010754">
    <property type="entry name" value="OPA3-like"/>
</dbReference>
<feature type="compositionally biased region" description="Pro residues" evidence="4">
    <location>
        <begin position="184"/>
        <end position="193"/>
    </location>
</feature>
<keyword evidence="2 3" id="KW-0175">Coiled coil</keyword>